<dbReference type="EMBL" id="KZ451978">
    <property type="protein sequence ID" value="PKA55777.1"/>
    <property type="molecule type" value="Genomic_DNA"/>
</dbReference>
<keyword evidence="3" id="KW-1185">Reference proteome</keyword>
<accession>A0A2I0AJQ6</accession>
<protein>
    <submittedName>
        <fullName evidence="2">Uncharacterized protein</fullName>
    </submittedName>
</protein>
<reference evidence="2 3" key="1">
    <citation type="journal article" date="2017" name="Nature">
        <title>The Apostasia genome and the evolution of orchids.</title>
        <authorList>
            <person name="Zhang G.Q."/>
            <person name="Liu K.W."/>
            <person name="Li Z."/>
            <person name="Lohaus R."/>
            <person name="Hsiao Y.Y."/>
            <person name="Niu S.C."/>
            <person name="Wang J.Y."/>
            <person name="Lin Y.C."/>
            <person name="Xu Q."/>
            <person name="Chen L.J."/>
            <person name="Yoshida K."/>
            <person name="Fujiwara S."/>
            <person name="Wang Z.W."/>
            <person name="Zhang Y.Q."/>
            <person name="Mitsuda N."/>
            <person name="Wang M."/>
            <person name="Liu G.H."/>
            <person name="Pecoraro L."/>
            <person name="Huang H.X."/>
            <person name="Xiao X.J."/>
            <person name="Lin M."/>
            <person name="Wu X.Y."/>
            <person name="Wu W.L."/>
            <person name="Chen Y.Y."/>
            <person name="Chang S.B."/>
            <person name="Sakamoto S."/>
            <person name="Ohme-Takagi M."/>
            <person name="Yagi M."/>
            <person name="Zeng S.J."/>
            <person name="Shen C.Y."/>
            <person name="Yeh C.M."/>
            <person name="Luo Y.B."/>
            <person name="Tsai W.C."/>
            <person name="Van de Peer Y."/>
            <person name="Liu Z.J."/>
        </authorList>
    </citation>
    <scope>NUCLEOTIDE SEQUENCE [LARGE SCALE GENOMIC DNA]</scope>
    <source>
        <strain evidence="3">cv. Shenzhen</strain>
        <tissue evidence="2">Stem</tissue>
    </source>
</reference>
<keyword evidence="1" id="KW-0732">Signal</keyword>
<name>A0A2I0AJQ6_9ASPA</name>
<evidence type="ECO:0000313" key="3">
    <source>
        <dbReference type="Proteomes" id="UP000236161"/>
    </source>
</evidence>
<evidence type="ECO:0000256" key="1">
    <source>
        <dbReference type="SAM" id="SignalP"/>
    </source>
</evidence>
<proteinExistence type="predicted"/>
<dbReference type="Proteomes" id="UP000236161">
    <property type="component" value="Unassembled WGS sequence"/>
</dbReference>
<sequence>MASNIDHYLVLLLLFTFTATATASSRPLPAASRPWTDLLNVDFGSRGLAEAMCREAIFRYMSSNQWRDPSIIVLILVEVTVAFKRDSPNSHEYIFAFFANALRRDRLDGPPSRVYMCLRFTMPFVFRVGNHVVMGGGGALHSTISDVQVFFTGT</sequence>
<evidence type="ECO:0000313" key="2">
    <source>
        <dbReference type="EMBL" id="PKA55777.1"/>
    </source>
</evidence>
<organism evidence="2 3">
    <name type="scientific">Apostasia shenzhenica</name>
    <dbReference type="NCBI Taxonomy" id="1088818"/>
    <lineage>
        <taxon>Eukaryota</taxon>
        <taxon>Viridiplantae</taxon>
        <taxon>Streptophyta</taxon>
        <taxon>Embryophyta</taxon>
        <taxon>Tracheophyta</taxon>
        <taxon>Spermatophyta</taxon>
        <taxon>Magnoliopsida</taxon>
        <taxon>Liliopsida</taxon>
        <taxon>Asparagales</taxon>
        <taxon>Orchidaceae</taxon>
        <taxon>Apostasioideae</taxon>
        <taxon>Apostasia</taxon>
    </lineage>
</organism>
<dbReference type="AlphaFoldDB" id="A0A2I0AJQ6"/>
<gene>
    <name evidence="2" type="ORF">AXF42_Ash012069</name>
</gene>
<feature type="signal peptide" evidence="1">
    <location>
        <begin position="1"/>
        <end position="23"/>
    </location>
</feature>
<feature type="chain" id="PRO_5014115125" evidence="1">
    <location>
        <begin position="24"/>
        <end position="154"/>
    </location>
</feature>